<accession>M0CEM7</accession>
<protein>
    <submittedName>
        <fullName evidence="1">Uncharacterized protein</fullName>
    </submittedName>
</protein>
<reference evidence="1 2" key="1">
    <citation type="journal article" date="2014" name="PLoS Genet.">
        <title>Phylogenetically driven sequencing of extremely halophilic archaea reveals strategies for static and dynamic osmo-response.</title>
        <authorList>
            <person name="Becker E.A."/>
            <person name="Seitzer P.M."/>
            <person name="Tritt A."/>
            <person name="Larsen D."/>
            <person name="Krusor M."/>
            <person name="Yao A.I."/>
            <person name="Wu D."/>
            <person name="Madern D."/>
            <person name="Eisen J.A."/>
            <person name="Darling A.E."/>
            <person name="Facciotti M.T."/>
        </authorList>
    </citation>
    <scope>NUCLEOTIDE SEQUENCE [LARGE SCALE GENOMIC DNA]</scope>
    <source>
        <strain evidence="1 2">2-9-1</strain>
    </source>
</reference>
<dbReference type="STRING" id="797114.C475_19033"/>
<dbReference type="Proteomes" id="UP000011626">
    <property type="component" value="Unassembled WGS sequence"/>
</dbReference>
<comment type="caution">
    <text evidence="1">The sequence shown here is derived from an EMBL/GenBank/DDBJ whole genome shotgun (WGS) entry which is preliminary data.</text>
</comment>
<dbReference type="EMBL" id="AOIU01000043">
    <property type="protein sequence ID" value="ELZ21083.1"/>
    <property type="molecule type" value="Genomic_DNA"/>
</dbReference>
<evidence type="ECO:0000313" key="2">
    <source>
        <dbReference type="Proteomes" id="UP000011626"/>
    </source>
</evidence>
<dbReference type="AlphaFoldDB" id="M0CEM7"/>
<keyword evidence="2" id="KW-1185">Reference proteome</keyword>
<name>M0CEM7_9EURY</name>
<organism evidence="1 2">
    <name type="scientific">Halosimplex carlsbadense 2-9-1</name>
    <dbReference type="NCBI Taxonomy" id="797114"/>
    <lineage>
        <taxon>Archaea</taxon>
        <taxon>Methanobacteriati</taxon>
        <taxon>Methanobacteriota</taxon>
        <taxon>Stenosarchaea group</taxon>
        <taxon>Halobacteria</taxon>
        <taxon>Halobacteriales</taxon>
        <taxon>Haloarculaceae</taxon>
        <taxon>Halosimplex</taxon>
    </lineage>
</organism>
<evidence type="ECO:0000313" key="1">
    <source>
        <dbReference type="EMBL" id="ELZ21083.1"/>
    </source>
</evidence>
<proteinExistence type="predicted"/>
<dbReference type="eggNOG" id="arCOG03902">
    <property type="taxonomic scope" value="Archaea"/>
</dbReference>
<gene>
    <name evidence="1" type="ORF">C475_19033</name>
</gene>
<sequence length="39" mass="4279">MSLAASSVLFPELEFGVADNGTYPSEDFQRVLARIAFDN</sequence>